<dbReference type="InterPro" id="IPR000409">
    <property type="entry name" value="BEACH_dom"/>
</dbReference>
<sequence>GLLSNYEYLCHLNDAAGRSCADLAQYPVMPWVLQDYTSHTLDLADPAVYRDLSKPVGALDASRLALFRERSPTGDAFMYGTHYSAPAFVAYFLVRQRPALETALARRPLHLLPQ</sequence>
<dbReference type="Pfam" id="PF02138">
    <property type="entry name" value="Beach"/>
    <property type="match status" value="1"/>
</dbReference>
<dbReference type="PANTHER" id="PTHR13743:SF123">
    <property type="entry name" value="PROTEIN FAN"/>
    <property type="match status" value="1"/>
</dbReference>
<proteinExistence type="predicted"/>
<protein>
    <submittedName>
        <fullName evidence="2">Putative neutral sphingomyelinase activation associated factor</fullName>
    </submittedName>
</protein>
<dbReference type="Gene3D" id="1.10.1540.10">
    <property type="entry name" value="BEACH domain"/>
    <property type="match status" value="1"/>
</dbReference>
<organism evidence="2">
    <name type="scientific">Emiliania huxleyi</name>
    <name type="common">Coccolithophore</name>
    <name type="synonym">Pontosphaera huxleyi</name>
    <dbReference type="NCBI Taxonomy" id="2903"/>
    <lineage>
        <taxon>Eukaryota</taxon>
        <taxon>Haptista</taxon>
        <taxon>Haptophyta</taxon>
        <taxon>Prymnesiophyceae</taxon>
        <taxon>Isochrysidales</taxon>
        <taxon>Noelaerhabdaceae</taxon>
        <taxon>Emiliania</taxon>
    </lineage>
</organism>
<dbReference type="GeneID" id="17287056"/>
<dbReference type="KEGG" id="ehx:EMIHUDRAFT_60874"/>
<name>R1G169_EMIHU</name>
<dbReference type="SUPFAM" id="SSF81837">
    <property type="entry name" value="BEACH domain"/>
    <property type="match status" value="1"/>
</dbReference>
<feature type="non-terminal residue" evidence="2">
    <location>
        <position position="1"/>
    </location>
</feature>
<reference evidence="2" key="1">
    <citation type="submission" date="2012-07" db="EMBL/GenBank/DDBJ databases">
        <title>Genome variability drives Emilianias global distribution.</title>
        <authorList>
            <consortium name="DOE Joint Genome Institute"/>
            <person name="Read B."/>
            <person name="Kegel J."/>
            <person name="Klute M."/>
            <person name="Kuo A."/>
            <person name="Lefebvre S.C."/>
            <person name="Maumus F."/>
            <person name="Mayer C."/>
            <person name="Miller J."/>
            <person name="Allen A."/>
            <person name="Bidle K."/>
            <person name="Borodovsky M."/>
            <person name="Bowler C."/>
            <person name="Brownlee C."/>
            <person name="Claverie J.-M."/>
            <person name="Cock M."/>
            <person name="De Vargas C."/>
            <person name="Elias M."/>
            <person name="Frickenhaus S."/>
            <person name="Gladyshev V.N."/>
            <person name="Gonzalez K."/>
            <person name="Guda C."/>
            <person name="Hadaegh A."/>
            <person name="Herman E."/>
            <person name="Iglesias-Rodriguez D."/>
            <person name="Jones B."/>
            <person name="Lawson T."/>
            <person name="Leese F."/>
            <person name="Lin Y.-C."/>
            <person name="Lindquist E."/>
            <person name="Lobanov A."/>
            <person name="Lucas S."/>
            <person name="Malik S.-H.B."/>
            <person name="Marsh M.E."/>
            <person name="Mock T."/>
            <person name="Monier A."/>
            <person name="Moreau H."/>
            <person name="Mueller-Roeber B."/>
            <person name="Napier J."/>
            <person name="Ogata H."/>
            <person name="Parker M."/>
            <person name="Probert I."/>
            <person name="Quesneville H."/>
            <person name="Raines C."/>
            <person name="Rensing S."/>
            <person name="Riano-Pachon D.M."/>
            <person name="Richier S."/>
            <person name="Rokitta S."/>
            <person name="Salamov A."/>
            <person name="Sarno A.F."/>
            <person name="Schmutz J."/>
            <person name="Schroeder D."/>
            <person name="Shiraiwa Y."/>
            <person name="Soanes D.M."/>
            <person name="Valentin K."/>
            <person name="Van Der Giezen M."/>
            <person name="Van Der Peer Y."/>
            <person name="Vardi A."/>
            <person name="Verret F."/>
            <person name="Von Dassow P."/>
            <person name="Wheeler G."/>
            <person name="Williams B."/>
            <person name="Wilson W."/>
            <person name="Wolfe G."/>
            <person name="Wurch L.L."/>
            <person name="Young J."/>
            <person name="Dacks J.B."/>
            <person name="Delwiche C.F."/>
            <person name="Dyhrman S."/>
            <person name="Glockner G."/>
            <person name="John U."/>
            <person name="Richards T."/>
            <person name="Worden A.Z."/>
            <person name="Zhang X."/>
            <person name="Grigoriev I.V."/>
        </authorList>
    </citation>
    <scope>NUCLEOTIDE SEQUENCE</scope>
    <source>
        <strain evidence="2">CCMP1516</strain>
    </source>
</reference>
<dbReference type="InterPro" id="IPR050865">
    <property type="entry name" value="BEACH_Domain"/>
</dbReference>
<gene>
    <name evidence="2" type="ORF">EMIHUDRAFT_60874</name>
</gene>
<dbReference type="PROSITE" id="PS50197">
    <property type="entry name" value="BEACH"/>
    <property type="match status" value="1"/>
</dbReference>
<dbReference type="RefSeq" id="XP_005794215.1">
    <property type="nucleotide sequence ID" value="XM_005794158.1"/>
</dbReference>
<accession>R1G169</accession>
<dbReference type="EMBL" id="KB863010">
    <property type="protein sequence ID" value="EOD41786.1"/>
    <property type="molecule type" value="Genomic_DNA"/>
</dbReference>
<dbReference type="PANTHER" id="PTHR13743">
    <property type="entry name" value="BEIGE/BEACH-RELATED"/>
    <property type="match status" value="1"/>
</dbReference>
<dbReference type="InterPro" id="IPR036372">
    <property type="entry name" value="BEACH_dom_sf"/>
</dbReference>
<dbReference type="AlphaFoldDB" id="R1G169"/>
<evidence type="ECO:0000259" key="1">
    <source>
        <dbReference type="PROSITE" id="PS50197"/>
    </source>
</evidence>
<feature type="domain" description="BEACH" evidence="1">
    <location>
        <begin position="1"/>
        <end position="114"/>
    </location>
</feature>
<dbReference type="SMART" id="SM01026">
    <property type="entry name" value="Beach"/>
    <property type="match status" value="1"/>
</dbReference>
<evidence type="ECO:0000313" key="2">
    <source>
        <dbReference type="EMBL" id="EOD41786.1"/>
    </source>
</evidence>
<dbReference type="HOGENOM" id="CLU_2127630_0_0_1"/>